<accession>U7QTS5</accession>
<comment type="caution">
    <text evidence="2">The sequence shown here is derived from an EMBL/GenBank/DDBJ whole genome shotgun (WGS) entry which is preliminary data.</text>
</comment>
<sequence length="62" mass="7190">MSKQMILKAQTNMIGSMSQTELNITETEWRGMTDEEQQQIINESLSNVVDIWVEVVDEDENE</sequence>
<protein>
    <recommendedName>
        <fullName evidence="1">DUF7167 domain-containing protein</fullName>
    </recommendedName>
</protein>
<keyword evidence="3" id="KW-1185">Reference proteome</keyword>
<dbReference type="InterPro" id="IPR055591">
    <property type="entry name" value="DUF7167"/>
</dbReference>
<gene>
    <name evidence="2" type="ORF">O185_24640</name>
</gene>
<evidence type="ECO:0000313" key="3">
    <source>
        <dbReference type="Proteomes" id="UP000017133"/>
    </source>
</evidence>
<name>U7QTS5_PHOTE</name>
<organism evidence="2 3">
    <name type="scientific">Photorhabdus temperata J3</name>
    <dbReference type="NCBI Taxonomy" id="1389415"/>
    <lineage>
        <taxon>Bacteria</taxon>
        <taxon>Pseudomonadati</taxon>
        <taxon>Pseudomonadota</taxon>
        <taxon>Gammaproteobacteria</taxon>
        <taxon>Enterobacterales</taxon>
        <taxon>Morganellaceae</taxon>
        <taxon>Photorhabdus</taxon>
    </lineage>
</organism>
<dbReference type="Pfam" id="PF23768">
    <property type="entry name" value="DUF7167"/>
    <property type="match status" value="1"/>
</dbReference>
<dbReference type="Proteomes" id="UP000017133">
    <property type="component" value="Unassembled WGS sequence"/>
</dbReference>
<dbReference type="AlphaFoldDB" id="U7QTS5"/>
<dbReference type="EMBL" id="AXDT01000319">
    <property type="protein sequence ID" value="ERT10475.1"/>
    <property type="molecule type" value="Genomic_DNA"/>
</dbReference>
<reference evidence="2 3" key="1">
    <citation type="submission" date="2013-10" db="EMBL/GenBank/DDBJ databases">
        <title>Whole Genome Shotgun Sequence of Photorhabdus temperata J3.</title>
        <authorList>
            <person name="Park G.-S."/>
            <person name="Hong S.-J."/>
            <person name="Shin J.-H."/>
        </authorList>
    </citation>
    <scope>NUCLEOTIDE SEQUENCE [LARGE SCALE GENOMIC DNA]</scope>
    <source>
        <strain evidence="2 3">J3</strain>
    </source>
</reference>
<dbReference type="PATRIC" id="fig|1389415.4.peg.4898"/>
<evidence type="ECO:0000313" key="2">
    <source>
        <dbReference type="EMBL" id="ERT10475.1"/>
    </source>
</evidence>
<proteinExistence type="predicted"/>
<evidence type="ECO:0000259" key="1">
    <source>
        <dbReference type="Pfam" id="PF23768"/>
    </source>
</evidence>
<feature type="domain" description="DUF7167" evidence="1">
    <location>
        <begin position="4"/>
        <end position="58"/>
    </location>
</feature>